<dbReference type="PROSITE" id="PS51257">
    <property type="entry name" value="PROKAR_LIPOPROTEIN"/>
    <property type="match status" value="1"/>
</dbReference>
<feature type="signal peptide" evidence="8">
    <location>
        <begin position="1"/>
        <end position="21"/>
    </location>
</feature>
<name>A0ABP8P192_9NOCA</name>
<accession>A0ABP8P192</accession>
<dbReference type="PANTHER" id="PTHR36507">
    <property type="entry name" value="BLL1555 PROTEIN"/>
    <property type="match status" value="1"/>
</dbReference>
<dbReference type="PANTHER" id="PTHR36507:SF1">
    <property type="entry name" value="BLL1555 PROTEIN"/>
    <property type="match status" value="1"/>
</dbReference>
<evidence type="ECO:0000256" key="8">
    <source>
        <dbReference type="SAM" id="SignalP"/>
    </source>
</evidence>
<evidence type="ECO:0000313" key="10">
    <source>
        <dbReference type="EMBL" id="GAA4477812.1"/>
    </source>
</evidence>
<dbReference type="EMBL" id="BAABFB010000030">
    <property type="protein sequence ID" value="GAA4477812.1"/>
    <property type="molecule type" value="Genomic_DNA"/>
</dbReference>
<keyword evidence="4" id="KW-0479">Metal-binding</keyword>
<evidence type="ECO:0000256" key="1">
    <source>
        <dbReference type="ARBA" id="ARBA00001935"/>
    </source>
</evidence>
<proteinExistence type="predicted"/>
<keyword evidence="6" id="KW-0249">Electron transport</keyword>
<dbReference type="PRINTS" id="PR00155">
    <property type="entry name" value="AMICYANIN"/>
</dbReference>
<evidence type="ECO:0000256" key="7">
    <source>
        <dbReference type="ARBA" id="ARBA00023008"/>
    </source>
</evidence>
<keyword evidence="11" id="KW-1185">Reference proteome</keyword>
<evidence type="ECO:0000313" key="11">
    <source>
        <dbReference type="Proteomes" id="UP001501183"/>
    </source>
</evidence>
<dbReference type="InterPro" id="IPR008972">
    <property type="entry name" value="Cupredoxin"/>
</dbReference>
<dbReference type="RefSeq" id="WP_345344384.1">
    <property type="nucleotide sequence ID" value="NZ_BAABFB010000030.1"/>
</dbReference>
<evidence type="ECO:0000256" key="2">
    <source>
        <dbReference type="ARBA" id="ARBA00004418"/>
    </source>
</evidence>
<evidence type="ECO:0000256" key="5">
    <source>
        <dbReference type="ARBA" id="ARBA00022764"/>
    </source>
</evidence>
<comment type="subcellular location">
    <subcellularLocation>
        <location evidence="2">Periplasm</location>
    </subcellularLocation>
</comment>
<dbReference type="InterPro" id="IPR000923">
    <property type="entry name" value="BlueCu_1"/>
</dbReference>
<dbReference type="Pfam" id="PF00127">
    <property type="entry name" value="Copper-bind"/>
    <property type="match status" value="1"/>
</dbReference>
<organism evidence="10 11">
    <name type="scientific">Rhodococcus olei</name>
    <dbReference type="NCBI Taxonomy" id="2161675"/>
    <lineage>
        <taxon>Bacteria</taxon>
        <taxon>Bacillati</taxon>
        <taxon>Actinomycetota</taxon>
        <taxon>Actinomycetes</taxon>
        <taxon>Mycobacteriales</taxon>
        <taxon>Nocardiaceae</taxon>
        <taxon>Rhodococcus</taxon>
    </lineage>
</organism>
<reference evidence="11" key="1">
    <citation type="journal article" date="2019" name="Int. J. Syst. Evol. Microbiol.">
        <title>The Global Catalogue of Microorganisms (GCM) 10K type strain sequencing project: providing services to taxonomists for standard genome sequencing and annotation.</title>
        <authorList>
            <consortium name="The Broad Institute Genomics Platform"/>
            <consortium name="The Broad Institute Genome Sequencing Center for Infectious Disease"/>
            <person name="Wu L."/>
            <person name="Ma J."/>
        </authorList>
    </citation>
    <scope>NUCLEOTIDE SEQUENCE [LARGE SCALE GENOMIC DNA]</scope>
    <source>
        <strain evidence="11">JCM 32206</strain>
    </source>
</reference>
<dbReference type="InterPro" id="IPR002386">
    <property type="entry name" value="Amicyanin/Pseudoazurin"/>
</dbReference>
<keyword evidence="7" id="KW-0186">Copper</keyword>
<evidence type="ECO:0000256" key="6">
    <source>
        <dbReference type="ARBA" id="ARBA00022982"/>
    </source>
</evidence>
<dbReference type="InterPro" id="IPR052721">
    <property type="entry name" value="ET_Amicyanin"/>
</dbReference>
<feature type="domain" description="Blue (type 1) copper" evidence="9">
    <location>
        <begin position="48"/>
        <end position="126"/>
    </location>
</feature>
<comment type="caution">
    <text evidence="10">The sequence shown here is derived from an EMBL/GenBank/DDBJ whole genome shotgun (WGS) entry which is preliminary data.</text>
</comment>
<comment type="cofactor">
    <cofactor evidence="1">
        <name>Cu cation</name>
        <dbReference type="ChEBI" id="CHEBI:23378"/>
    </cofactor>
</comment>
<keyword evidence="8" id="KW-0732">Signal</keyword>
<keyword evidence="5" id="KW-0574">Periplasm</keyword>
<feature type="chain" id="PRO_5045794078" description="Blue (type 1) copper domain-containing protein" evidence="8">
    <location>
        <begin position="22"/>
        <end position="128"/>
    </location>
</feature>
<protein>
    <recommendedName>
        <fullName evidence="9">Blue (type 1) copper domain-containing protein</fullName>
    </recommendedName>
</protein>
<evidence type="ECO:0000256" key="4">
    <source>
        <dbReference type="ARBA" id="ARBA00022723"/>
    </source>
</evidence>
<dbReference type="Proteomes" id="UP001501183">
    <property type="component" value="Unassembled WGS sequence"/>
</dbReference>
<evidence type="ECO:0000259" key="9">
    <source>
        <dbReference type="Pfam" id="PF00127"/>
    </source>
</evidence>
<sequence>MRALATSAAAGLLLVATLTGCGTSTDGASSTTTASAEAEPPADTAVVRVAGMAFTPASVTIRAGQSVTWRFDDNAIPHNVTGTAAGASGFKSPILATGTYTHRFDQPGTYPYKCSLHPDMTGTVVVTG</sequence>
<keyword evidence="3" id="KW-0813">Transport</keyword>
<evidence type="ECO:0000256" key="3">
    <source>
        <dbReference type="ARBA" id="ARBA00022448"/>
    </source>
</evidence>
<dbReference type="Gene3D" id="2.60.40.420">
    <property type="entry name" value="Cupredoxins - blue copper proteins"/>
    <property type="match status" value="1"/>
</dbReference>
<gene>
    <name evidence="10" type="ORF">GCM10023094_20670</name>
</gene>
<dbReference type="SUPFAM" id="SSF49503">
    <property type="entry name" value="Cupredoxins"/>
    <property type="match status" value="1"/>
</dbReference>